<dbReference type="Proteomes" id="UP000325286">
    <property type="component" value="Chromosome"/>
</dbReference>
<dbReference type="EMBL" id="CP042914">
    <property type="protein sequence ID" value="QEG39857.1"/>
    <property type="molecule type" value="Genomic_DNA"/>
</dbReference>
<accession>A0A5B9QLA8</accession>
<keyword evidence="3" id="KW-1185">Reference proteome</keyword>
<dbReference type="OrthoDB" id="284479at2"/>
<protein>
    <submittedName>
        <fullName evidence="2">Uncharacterized protein</fullName>
    </submittedName>
</protein>
<organism evidence="2 3">
    <name type="scientific">Roseimaritima ulvae</name>
    <dbReference type="NCBI Taxonomy" id="980254"/>
    <lineage>
        <taxon>Bacteria</taxon>
        <taxon>Pseudomonadati</taxon>
        <taxon>Planctomycetota</taxon>
        <taxon>Planctomycetia</taxon>
        <taxon>Pirellulales</taxon>
        <taxon>Pirellulaceae</taxon>
        <taxon>Roseimaritima</taxon>
    </lineage>
</organism>
<dbReference type="KEGG" id="rul:UC8_18560"/>
<gene>
    <name evidence="2" type="ORF">UC8_18560</name>
</gene>
<evidence type="ECO:0000313" key="3">
    <source>
        <dbReference type="Proteomes" id="UP000325286"/>
    </source>
</evidence>
<evidence type="ECO:0000313" key="2">
    <source>
        <dbReference type="EMBL" id="QEG39857.1"/>
    </source>
</evidence>
<feature type="region of interest" description="Disordered" evidence="1">
    <location>
        <begin position="49"/>
        <end position="85"/>
    </location>
</feature>
<dbReference type="RefSeq" id="WP_068134124.1">
    <property type="nucleotide sequence ID" value="NZ_CP042914.1"/>
</dbReference>
<evidence type="ECO:0000256" key="1">
    <source>
        <dbReference type="SAM" id="MobiDB-lite"/>
    </source>
</evidence>
<feature type="compositionally biased region" description="Low complexity" evidence="1">
    <location>
        <begin position="75"/>
        <end position="85"/>
    </location>
</feature>
<dbReference type="AlphaFoldDB" id="A0A5B9QLA8"/>
<feature type="region of interest" description="Disordered" evidence="1">
    <location>
        <begin position="1"/>
        <end position="20"/>
    </location>
</feature>
<name>A0A5B9QLA8_9BACT</name>
<sequence>MAKKRSGPNKSEAIRAYYREHPDAKPKDVVAAMKEKRMTVTAGFVSTIRSKQLAAGDQPPKRRGRPKGTNKMVASKRGASRKAASAELLPMSSLMKAKELIAELGGAENAHATIDAVDQLSS</sequence>
<reference evidence="2 3" key="1">
    <citation type="submission" date="2019-08" db="EMBL/GenBank/DDBJ databases">
        <title>Deep-cultivation of Planctomycetes and their phenomic and genomic characterization uncovers novel biology.</title>
        <authorList>
            <person name="Wiegand S."/>
            <person name="Jogler M."/>
            <person name="Boedeker C."/>
            <person name="Pinto D."/>
            <person name="Vollmers J."/>
            <person name="Rivas-Marin E."/>
            <person name="Kohn T."/>
            <person name="Peeters S.H."/>
            <person name="Heuer A."/>
            <person name="Rast P."/>
            <person name="Oberbeckmann S."/>
            <person name="Bunk B."/>
            <person name="Jeske O."/>
            <person name="Meyerdierks A."/>
            <person name="Storesund J.E."/>
            <person name="Kallscheuer N."/>
            <person name="Luecker S."/>
            <person name="Lage O.M."/>
            <person name="Pohl T."/>
            <person name="Merkel B.J."/>
            <person name="Hornburger P."/>
            <person name="Mueller R.-W."/>
            <person name="Bruemmer F."/>
            <person name="Labrenz M."/>
            <person name="Spormann A.M."/>
            <person name="Op den Camp H."/>
            <person name="Overmann J."/>
            <person name="Amann R."/>
            <person name="Jetten M.S.M."/>
            <person name="Mascher T."/>
            <person name="Medema M.H."/>
            <person name="Devos D.P."/>
            <person name="Kaster A.-K."/>
            <person name="Ovreas L."/>
            <person name="Rohde M."/>
            <person name="Galperin M.Y."/>
            <person name="Jogler C."/>
        </authorList>
    </citation>
    <scope>NUCLEOTIDE SEQUENCE [LARGE SCALE GENOMIC DNA]</scope>
    <source>
        <strain evidence="2 3">UC8</strain>
    </source>
</reference>
<proteinExistence type="predicted"/>